<reference evidence="6 7" key="1">
    <citation type="submission" date="2018-05" db="EMBL/GenBank/DDBJ databases">
        <title>Oceanovita maritima gen. nov., sp. nov., a marine bacterium in the family Rhodobacteraceae isolated from surface seawater of Lundu port Xiamen, China.</title>
        <authorList>
            <person name="Hetharua B.H."/>
            <person name="Min D."/>
            <person name="Liao H."/>
            <person name="Tian Y."/>
        </authorList>
    </citation>
    <scope>NUCLEOTIDE SEQUENCE [LARGE SCALE GENOMIC DNA]</scope>
    <source>
        <strain evidence="6 7">FSX-11</strain>
    </source>
</reference>
<protein>
    <recommendedName>
        <fullName evidence="5">HTH tetR-type domain-containing protein</fullName>
    </recommendedName>
</protein>
<dbReference type="InterPro" id="IPR036271">
    <property type="entry name" value="Tet_transcr_reg_TetR-rel_C_sf"/>
</dbReference>
<dbReference type="PANTHER" id="PTHR47506:SF3">
    <property type="entry name" value="HTH-TYPE TRANSCRIPTIONAL REGULATOR LMRA"/>
    <property type="match status" value="1"/>
</dbReference>
<dbReference type="PROSITE" id="PS50977">
    <property type="entry name" value="HTH_TETR_2"/>
    <property type="match status" value="1"/>
</dbReference>
<keyword evidence="2 4" id="KW-0238">DNA-binding</keyword>
<comment type="caution">
    <text evidence="6">The sequence shown here is derived from an EMBL/GenBank/DDBJ whole genome shotgun (WGS) entry which is preliminary data.</text>
</comment>
<keyword evidence="1" id="KW-0805">Transcription regulation</keyword>
<dbReference type="OrthoDB" id="9811084at2"/>
<dbReference type="GO" id="GO:0003677">
    <property type="term" value="F:DNA binding"/>
    <property type="evidence" value="ECO:0007669"/>
    <property type="project" value="UniProtKB-UniRule"/>
</dbReference>
<keyword evidence="3" id="KW-0804">Transcription</keyword>
<name>A0A2V4NTP2_9RHOB</name>
<feature type="domain" description="HTH tetR-type" evidence="5">
    <location>
        <begin position="15"/>
        <end position="75"/>
    </location>
</feature>
<dbReference type="RefSeq" id="WP_110795030.1">
    <property type="nucleotide sequence ID" value="NZ_KZ826482.1"/>
</dbReference>
<sequence>MTHSPSSSAHGTPTAETGARLLRVAVTLFQQRGYHAVGLAQILAEAKASKGSLYHHFPGGKVDLGIAAIDWLADSILRPFRRAKEDNLSARVFLARLFNGTASWLAAEDFSQGAMLAMLAQGAVTAEPELTDALDRAYTRITMAMADLLRDAGLPSLRADEMASLILAALEGSVTLARAHQSTMPLQRSSKAIDRILAGEGLEI</sequence>
<dbReference type="InterPro" id="IPR054156">
    <property type="entry name" value="YxaF_TetR_C"/>
</dbReference>
<evidence type="ECO:0000259" key="5">
    <source>
        <dbReference type="PROSITE" id="PS50977"/>
    </source>
</evidence>
<dbReference type="InterPro" id="IPR001647">
    <property type="entry name" value="HTH_TetR"/>
</dbReference>
<dbReference type="Pfam" id="PF21993">
    <property type="entry name" value="TetR_C_13_2"/>
    <property type="match status" value="1"/>
</dbReference>
<dbReference type="Pfam" id="PF00440">
    <property type="entry name" value="TetR_N"/>
    <property type="match status" value="1"/>
</dbReference>
<dbReference type="SUPFAM" id="SSF46689">
    <property type="entry name" value="Homeodomain-like"/>
    <property type="match status" value="1"/>
</dbReference>
<gene>
    <name evidence="6" type="ORF">DI396_04670</name>
</gene>
<dbReference type="Gene3D" id="1.10.357.10">
    <property type="entry name" value="Tetracycline Repressor, domain 2"/>
    <property type="match status" value="1"/>
</dbReference>
<keyword evidence="7" id="KW-1185">Reference proteome</keyword>
<dbReference type="PANTHER" id="PTHR47506">
    <property type="entry name" value="TRANSCRIPTIONAL REGULATORY PROTEIN"/>
    <property type="match status" value="1"/>
</dbReference>
<proteinExistence type="predicted"/>
<evidence type="ECO:0000256" key="4">
    <source>
        <dbReference type="PROSITE-ProRule" id="PRU00335"/>
    </source>
</evidence>
<evidence type="ECO:0000256" key="1">
    <source>
        <dbReference type="ARBA" id="ARBA00023015"/>
    </source>
</evidence>
<feature type="DNA-binding region" description="H-T-H motif" evidence="4">
    <location>
        <begin position="38"/>
        <end position="57"/>
    </location>
</feature>
<evidence type="ECO:0000256" key="2">
    <source>
        <dbReference type="ARBA" id="ARBA00023125"/>
    </source>
</evidence>
<dbReference type="InterPro" id="IPR009057">
    <property type="entry name" value="Homeodomain-like_sf"/>
</dbReference>
<dbReference type="AlphaFoldDB" id="A0A2V4NTP2"/>
<evidence type="ECO:0000313" key="6">
    <source>
        <dbReference type="EMBL" id="PYC48296.1"/>
    </source>
</evidence>
<dbReference type="SUPFAM" id="SSF48498">
    <property type="entry name" value="Tetracyclin repressor-like, C-terminal domain"/>
    <property type="match status" value="1"/>
</dbReference>
<dbReference type="EMBL" id="QFVT01000003">
    <property type="protein sequence ID" value="PYC48296.1"/>
    <property type="molecule type" value="Genomic_DNA"/>
</dbReference>
<evidence type="ECO:0000256" key="3">
    <source>
        <dbReference type="ARBA" id="ARBA00023163"/>
    </source>
</evidence>
<dbReference type="Proteomes" id="UP000248012">
    <property type="component" value="Unassembled WGS sequence"/>
</dbReference>
<accession>A0A2V4NTP2</accession>
<organism evidence="6 7">
    <name type="scientific">Litorivita pollutaquae</name>
    <dbReference type="NCBI Taxonomy" id="2200892"/>
    <lineage>
        <taxon>Bacteria</taxon>
        <taxon>Pseudomonadati</taxon>
        <taxon>Pseudomonadota</taxon>
        <taxon>Alphaproteobacteria</taxon>
        <taxon>Rhodobacterales</taxon>
        <taxon>Paracoccaceae</taxon>
        <taxon>Litorivita</taxon>
    </lineage>
</organism>
<evidence type="ECO:0000313" key="7">
    <source>
        <dbReference type="Proteomes" id="UP000248012"/>
    </source>
</evidence>